<dbReference type="AlphaFoldDB" id="A0A1I0BN63"/>
<evidence type="ECO:0000313" key="2">
    <source>
        <dbReference type="EMBL" id="SET08128.1"/>
    </source>
</evidence>
<sequence>MQVQINNGSGNEVNSELSRSVEPTVTRILNRFEDQITCVKIHLSGC</sequence>
<dbReference type="Proteomes" id="UP000183339">
    <property type="component" value="Unassembled WGS sequence"/>
</dbReference>
<protein>
    <submittedName>
        <fullName evidence="2">Uncharacterized protein</fullName>
    </submittedName>
</protein>
<evidence type="ECO:0000313" key="3">
    <source>
        <dbReference type="Proteomes" id="UP000183339"/>
    </source>
</evidence>
<dbReference type="EMBL" id="FOHI01000003">
    <property type="protein sequence ID" value="SET08128.1"/>
    <property type="molecule type" value="Genomic_DNA"/>
</dbReference>
<organism evidence="2 3">
    <name type="scientific">Nitrosospira multiformis</name>
    <dbReference type="NCBI Taxonomy" id="1231"/>
    <lineage>
        <taxon>Bacteria</taxon>
        <taxon>Pseudomonadati</taxon>
        <taxon>Pseudomonadota</taxon>
        <taxon>Betaproteobacteria</taxon>
        <taxon>Nitrosomonadales</taxon>
        <taxon>Nitrosomonadaceae</taxon>
        <taxon>Nitrosospira</taxon>
    </lineage>
</organism>
<gene>
    <name evidence="2" type="ORF">SAMN05216412_10376</name>
</gene>
<name>A0A1I0BN63_9PROT</name>
<accession>A0A1I0BN63</accession>
<proteinExistence type="predicted"/>
<reference evidence="2 3" key="1">
    <citation type="submission" date="2016-10" db="EMBL/GenBank/DDBJ databases">
        <authorList>
            <person name="de Groot N.N."/>
        </authorList>
    </citation>
    <scope>NUCLEOTIDE SEQUENCE [LARGE SCALE GENOMIC DNA]</scope>
    <source>
        <strain evidence="2 3">Nl7</strain>
    </source>
</reference>
<evidence type="ECO:0000256" key="1">
    <source>
        <dbReference type="SAM" id="MobiDB-lite"/>
    </source>
</evidence>
<feature type="region of interest" description="Disordered" evidence="1">
    <location>
        <begin position="1"/>
        <end position="20"/>
    </location>
</feature>